<evidence type="ECO:0000313" key="2">
    <source>
        <dbReference type="Proteomes" id="UP000184268"/>
    </source>
</evidence>
<sequence length="71" mass="8762">MILARWRRSRWRGFVSTLSPCVGWCQLDEQERCRGCLRDVDEIRQWRDWDDNQRRAVMEQLPQRRAAQQKE</sequence>
<keyword evidence="2" id="KW-1185">Reference proteome</keyword>
<name>A0A1M5XDE8_9GAMM</name>
<dbReference type="PANTHER" id="PTHR35175">
    <property type="entry name" value="DUF1289 DOMAIN-CONTAINING PROTEIN"/>
    <property type="match status" value="1"/>
</dbReference>
<dbReference type="AlphaFoldDB" id="A0A1M5XDE8"/>
<evidence type="ECO:0000313" key="1">
    <source>
        <dbReference type="EMBL" id="SHH97806.1"/>
    </source>
</evidence>
<dbReference type="EMBL" id="FQXG01000005">
    <property type="protein sequence ID" value="SHH97806.1"/>
    <property type="molecule type" value="Genomic_DNA"/>
</dbReference>
<dbReference type="STRING" id="299255.SAMN02745129_3452"/>
<dbReference type="Proteomes" id="UP000184268">
    <property type="component" value="Unassembled WGS sequence"/>
</dbReference>
<proteinExistence type="predicted"/>
<gene>
    <name evidence="1" type="ORF">SAMN02745129_3452</name>
</gene>
<protein>
    <submittedName>
        <fullName evidence="1">Predicted Fe-S protein YdhL, DUF1289 family</fullName>
    </submittedName>
</protein>
<accession>A0A1M5XDE8</accession>
<dbReference type="PANTHER" id="PTHR35175:SF2">
    <property type="entry name" value="DUF1289 DOMAIN-CONTAINING PROTEIN"/>
    <property type="match status" value="1"/>
</dbReference>
<dbReference type="InterPro" id="IPR010710">
    <property type="entry name" value="DUF1289"/>
</dbReference>
<dbReference type="Pfam" id="PF06945">
    <property type="entry name" value="DUF1289"/>
    <property type="match status" value="1"/>
</dbReference>
<organism evidence="1 2">
    <name type="scientific">Ferrimonas marina</name>
    <dbReference type="NCBI Taxonomy" id="299255"/>
    <lineage>
        <taxon>Bacteria</taxon>
        <taxon>Pseudomonadati</taxon>
        <taxon>Pseudomonadota</taxon>
        <taxon>Gammaproteobacteria</taxon>
        <taxon>Alteromonadales</taxon>
        <taxon>Ferrimonadaceae</taxon>
        <taxon>Ferrimonas</taxon>
    </lineage>
</organism>
<reference evidence="1 2" key="1">
    <citation type="submission" date="2016-11" db="EMBL/GenBank/DDBJ databases">
        <authorList>
            <person name="Jaros S."/>
            <person name="Januszkiewicz K."/>
            <person name="Wedrychowicz H."/>
        </authorList>
    </citation>
    <scope>NUCLEOTIDE SEQUENCE [LARGE SCALE GENOMIC DNA]</scope>
    <source>
        <strain evidence="1 2">DSM 16917</strain>
    </source>
</reference>